<evidence type="ECO:0000313" key="3">
    <source>
        <dbReference type="Proteomes" id="UP000799766"/>
    </source>
</evidence>
<sequence length="413" mass="46364">MCCKWRRQGWPPRADRPCSLPACAPYTRQRIVPRFEVPMRRLPGRTSQPPRTSRTEHRAPALQWPEKQKGRRANGARCASRLQGLRRRRGIRGRIARRARDSTGRGAPVRGALAVALAGRRQASSPCPAVSSFLERATDLRRPAADAMPLPHGGRRASWREQIRPTNQAQSPHCQQRERPGWGVIARARRALFDLRFRMQRGPILECELLGEVVILRAYDLLRTPYLDKALINDDDVGCSRKRATIAVEHTQHWEGHASTLLCICISPPLRLFEPNALKLVPRFAAAEGPIYFHRAYQYGGMYAHSSSAESPAIAHPLAHPPAIQGRGHRHRQAQEGQSLGLPPLPAPHPVPLGRSVSEKPASQAPKPASRAHAAFHMPMAFRHPAPRVIQHFVPAAAVVVHWRWRWLGQEEH</sequence>
<accession>A0A6A6PCW5</accession>
<feature type="region of interest" description="Disordered" evidence="1">
    <location>
        <begin position="318"/>
        <end position="372"/>
    </location>
</feature>
<reference evidence="2" key="1">
    <citation type="journal article" date="2020" name="Stud. Mycol.">
        <title>101 Dothideomycetes genomes: a test case for predicting lifestyles and emergence of pathogens.</title>
        <authorList>
            <person name="Haridas S."/>
            <person name="Albert R."/>
            <person name="Binder M."/>
            <person name="Bloem J."/>
            <person name="Labutti K."/>
            <person name="Salamov A."/>
            <person name="Andreopoulos B."/>
            <person name="Baker S."/>
            <person name="Barry K."/>
            <person name="Bills G."/>
            <person name="Bluhm B."/>
            <person name="Cannon C."/>
            <person name="Castanera R."/>
            <person name="Culley D."/>
            <person name="Daum C."/>
            <person name="Ezra D."/>
            <person name="Gonzalez J."/>
            <person name="Henrissat B."/>
            <person name="Kuo A."/>
            <person name="Liang C."/>
            <person name="Lipzen A."/>
            <person name="Lutzoni F."/>
            <person name="Magnuson J."/>
            <person name="Mondo S."/>
            <person name="Nolan M."/>
            <person name="Ohm R."/>
            <person name="Pangilinan J."/>
            <person name="Park H.-J."/>
            <person name="Ramirez L."/>
            <person name="Alfaro M."/>
            <person name="Sun H."/>
            <person name="Tritt A."/>
            <person name="Yoshinaga Y."/>
            <person name="Zwiers L.-H."/>
            <person name="Turgeon B."/>
            <person name="Goodwin S."/>
            <person name="Spatafora J."/>
            <person name="Crous P."/>
            <person name="Grigoriev I."/>
        </authorList>
    </citation>
    <scope>NUCLEOTIDE SEQUENCE</scope>
    <source>
        <strain evidence="2">ATCC 16933</strain>
    </source>
</reference>
<dbReference type="EMBL" id="MU001671">
    <property type="protein sequence ID" value="KAF2461263.1"/>
    <property type="molecule type" value="Genomic_DNA"/>
</dbReference>
<dbReference type="Proteomes" id="UP000799766">
    <property type="component" value="Unassembled WGS sequence"/>
</dbReference>
<evidence type="ECO:0000256" key="1">
    <source>
        <dbReference type="SAM" id="MobiDB-lite"/>
    </source>
</evidence>
<dbReference type="AlphaFoldDB" id="A0A6A6PCW5"/>
<proteinExistence type="predicted"/>
<organism evidence="2 3">
    <name type="scientific">Lineolata rhizophorae</name>
    <dbReference type="NCBI Taxonomy" id="578093"/>
    <lineage>
        <taxon>Eukaryota</taxon>
        <taxon>Fungi</taxon>
        <taxon>Dikarya</taxon>
        <taxon>Ascomycota</taxon>
        <taxon>Pezizomycotina</taxon>
        <taxon>Dothideomycetes</taxon>
        <taxon>Dothideomycetes incertae sedis</taxon>
        <taxon>Lineolatales</taxon>
        <taxon>Lineolataceae</taxon>
        <taxon>Lineolata</taxon>
    </lineage>
</organism>
<feature type="region of interest" description="Disordered" evidence="1">
    <location>
        <begin position="40"/>
        <end position="60"/>
    </location>
</feature>
<evidence type="ECO:0000313" key="2">
    <source>
        <dbReference type="EMBL" id="KAF2461263.1"/>
    </source>
</evidence>
<gene>
    <name evidence="2" type="ORF">BDY21DRAFT_397470</name>
</gene>
<name>A0A6A6PCW5_9PEZI</name>
<keyword evidence="3" id="KW-1185">Reference proteome</keyword>
<protein>
    <submittedName>
        <fullName evidence="2">Uncharacterized protein</fullName>
    </submittedName>
</protein>